<organism evidence="8">
    <name type="scientific">marine sediment metagenome</name>
    <dbReference type="NCBI Taxonomy" id="412755"/>
    <lineage>
        <taxon>unclassified sequences</taxon>
        <taxon>metagenomes</taxon>
        <taxon>ecological metagenomes</taxon>
    </lineage>
</organism>
<dbReference type="GO" id="GO:2000143">
    <property type="term" value="P:negative regulation of DNA-templated transcription initiation"/>
    <property type="evidence" value="ECO:0007669"/>
    <property type="project" value="TreeGrafter"/>
</dbReference>
<dbReference type="InterPro" id="IPR035642">
    <property type="entry name" value="MraZ_N"/>
</dbReference>
<dbReference type="GO" id="GO:0000976">
    <property type="term" value="F:transcription cis-regulatory region binding"/>
    <property type="evidence" value="ECO:0007669"/>
    <property type="project" value="TreeGrafter"/>
</dbReference>
<dbReference type="InterPro" id="IPR003444">
    <property type="entry name" value="MraZ"/>
</dbReference>
<proteinExistence type="inferred from homology"/>
<evidence type="ECO:0000256" key="3">
    <source>
        <dbReference type="ARBA" id="ARBA00022737"/>
    </source>
</evidence>
<evidence type="ECO:0000256" key="1">
    <source>
        <dbReference type="ARBA" id="ARBA00013860"/>
    </source>
</evidence>
<keyword evidence="3" id="KW-0677">Repeat</keyword>
<dbReference type="InterPro" id="IPR035644">
    <property type="entry name" value="MraZ_C"/>
</dbReference>
<dbReference type="InterPro" id="IPR038619">
    <property type="entry name" value="MraZ_sf"/>
</dbReference>
<dbReference type="InterPro" id="IPR007159">
    <property type="entry name" value="SpoVT-AbrB_dom"/>
</dbReference>
<dbReference type="EMBL" id="BARU01035716">
    <property type="protein sequence ID" value="GAH83631.1"/>
    <property type="molecule type" value="Genomic_DNA"/>
</dbReference>
<dbReference type="NCBIfam" id="TIGR00242">
    <property type="entry name" value="division/cell wall cluster transcriptional repressor MraZ"/>
    <property type="match status" value="1"/>
</dbReference>
<dbReference type="PROSITE" id="PS51740">
    <property type="entry name" value="SPOVT_ABRB"/>
    <property type="match status" value="2"/>
</dbReference>
<evidence type="ECO:0000313" key="8">
    <source>
        <dbReference type="EMBL" id="GAH83631.1"/>
    </source>
</evidence>
<evidence type="ECO:0000256" key="4">
    <source>
        <dbReference type="ARBA" id="ARBA00023015"/>
    </source>
</evidence>
<sequence>MFFGEFEYKIDEKGRVPIPPKFRRELGKEGVILASGVEKCINAYPLSEWKKLATKLTAGPMPRDKFRRLNRAFFATAFSLSIDGQGRITLPMPLREHAEIVSEVIVAGANTYFELWNKVHWDEEKTACQGQVWQIIESLEERE</sequence>
<dbReference type="InterPro" id="IPR037914">
    <property type="entry name" value="SpoVT-AbrB_sf"/>
</dbReference>
<dbReference type="InterPro" id="IPR020603">
    <property type="entry name" value="MraZ_dom"/>
</dbReference>
<evidence type="ECO:0000256" key="5">
    <source>
        <dbReference type="ARBA" id="ARBA00023125"/>
    </source>
</evidence>
<feature type="domain" description="SpoVT-AbrB" evidence="7">
    <location>
        <begin position="77"/>
        <end position="120"/>
    </location>
</feature>
<dbReference type="PANTHER" id="PTHR34701:SF1">
    <property type="entry name" value="TRANSCRIPTIONAL REGULATOR MRAZ"/>
    <property type="match status" value="1"/>
</dbReference>
<dbReference type="SUPFAM" id="SSF89447">
    <property type="entry name" value="AbrB/MazE/MraZ-like"/>
    <property type="match status" value="1"/>
</dbReference>
<dbReference type="CDD" id="cd16321">
    <property type="entry name" value="MraZ_C"/>
    <property type="match status" value="1"/>
</dbReference>
<dbReference type="Pfam" id="PF02381">
    <property type="entry name" value="MraZ"/>
    <property type="match status" value="2"/>
</dbReference>
<feature type="domain" description="SpoVT-AbrB" evidence="7">
    <location>
        <begin position="5"/>
        <end position="48"/>
    </location>
</feature>
<dbReference type="HAMAP" id="MF_01008">
    <property type="entry name" value="MraZ"/>
    <property type="match status" value="1"/>
</dbReference>
<keyword evidence="4" id="KW-0805">Transcription regulation</keyword>
<dbReference type="Gene3D" id="3.40.1550.20">
    <property type="entry name" value="Transcriptional regulator MraZ domain"/>
    <property type="match status" value="1"/>
</dbReference>
<comment type="caution">
    <text evidence="8">The sequence shown here is derived from an EMBL/GenBank/DDBJ whole genome shotgun (WGS) entry which is preliminary data.</text>
</comment>
<evidence type="ECO:0000259" key="7">
    <source>
        <dbReference type="PROSITE" id="PS51740"/>
    </source>
</evidence>
<name>X1IMI1_9ZZZZ</name>
<protein>
    <recommendedName>
        <fullName evidence="1">Transcriptional regulator MraZ</fullName>
    </recommendedName>
</protein>
<accession>X1IMI1</accession>
<dbReference type="AlphaFoldDB" id="X1IMI1"/>
<keyword evidence="5" id="KW-0238">DNA-binding</keyword>
<keyword evidence="2" id="KW-0963">Cytoplasm</keyword>
<dbReference type="GO" id="GO:0003700">
    <property type="term" value="F:DNA-binding transcription factor activity"/>
    <property type="evidence" value="ECO:0007669"/>
    <property type="project" value="InterPro"/>
</dbReference>
<keyword evidence="6" id="KW-0804">Transcription</keyword>
<evidence type="ECO:0000256" key="2">
    <source>
        <dbReference type="ARBA" id="ARBA00022490"/>
    </source>
</evidence>
<dbReference type="CDD" id="cd16320">
    <property type="entry name" value="MraZ_N"/>
    <property type="match status" value="1"/>
</dbReference>
<reference evidence="8" key="1">
    <citation type="journal article" date="2014" name="Front. Microbiol.">
        <title>High frequency of phylogenetically diverse reductive dehalogenase-homologous genes in deep subseafloor sedimentary metagenomes.</title>
        <authorList>
            <person name="Kawai M."/>
            <person name="Futagami T."/>
            <person name="Toyoda A."/>
            <person name="Takaki Y."/>
            <person name="Nishi S."/>
            <person name="Hori S."/>
            <person name="Arai W."/>
            <person name="Tsubouchi T."/>
            <person name="Morono Y."/>
            <person name="Uchiyama I."/>
            <person name="Ito T."/>
            <person name="Fujiyama A."/>
            <person name="Inagaki F."/>
            <person name="Takami H."/>
        </authorList>
    </citation>
    <scope>NUCLEOTIDE SEQUENCE</scope>
    <source>
        <strain evidence="8">Expedition CK06-06</strain>
    </source>
</reference>
<gene>
    <name evidence="8" type="ORF">S03H2_55856</name>
</gene>
<dbReference type="PANTHER" id="PTHR34701">
    <property type="entry name" value="TRANSCRIPTIONAL REGULATOR MRAZ"/>
    <property type="match status" value="1"/>
</dbReference>
<evidence type="ECO:0000256" key="6">
    <source>
        <dbReference type="ARBA" id="ARBA00023163"/>
    </source>
</evidence>